<keyword evidence="3" id="KW-1185">Reference proteome</keyword>
<dbReference type="EMBL" id="JADYXP020000003">
    <property type="protein sequence ID" value="KAL0129218.1"/>
    <property type="molecule type" value="Genomic_DNA"/>
</dbReference>
<reference evidence="2 3" key="1">
    <citation type="submission" date="2023-03" db="EMBL/GenBank/DDBJ databases">
        <title>High recombination rates correlate with genetic variation in Cardiocondyla obscurior ants.</title>
        <authorList>
            <person name="Errbii M."/>
        </authorList>
    </citation>
    <scope>NUCLEOTIDE SEQUENCE [LARGE SCALE GENOMIC DNA]</scope>
    <source>
        <strain evidence="2">Alpha-2009</strain>
        <tissue evidence="2">Whole body</tissue>
    </source>
</reference>
<keyword evidence="1" id="KW-0812">Transmembrane</keyword>
<feature type="transmembrane region" description="Helical" evidence="1">
    <location>
        <begin position="22"/>
        <end position="43"/>
    </location>
</feature>
<protein>
    <submittedName>
        <fullName evidence="2">Uncharacterized protein</fullName>
    </submittedName>
</protein>
<keyword evidence="1" id="KW-1133">Transmembrane helix</keyword>
<name>A0AAW2GPQ4_9HYME</name>
<organism evidence="2 3">
    <name type="scientific">Cardiocondyla obscurior</name>
    <dbReference type="NCBI Taxonomy" id="286306"/>
    <lineage>
        <taxon>Eukaryota</taxon>
        <taxon>Metazoa</taxon>
        <taxon>Ecdysozoa</taxon>
        <taxon>Arthropoda</taxon>
        <taxon>Hexapoda</taxon>
        <taxon>Insecta</taxon>
        <taxon>Pterygota</taxon>
        <taxon>Neoptera</taxon>
        <taxon>Endopterygota</taxon>
        <taxon>Hymenoptera</taxon>
        <taxon>Apocrita</taxon>
        <taxon>Aculeata</taxon>
        <taxon>Formicoidea</taxon>
        <taxon>Formicidae</taxon>
        <taxon>Myrmicinae</taxon>
        <taxon>Cardiocondyla</taxon>
    </lineage>
</organism>
<accession>A0AAW2GPQ4</accession>
<comment type="caution">
    <text evidence="2">The sequence shown here is derived from an EMBL/GenBank/DDBJ whole genome shotgun (WGS) entry which is preliminary data.</text>
</comment>
<evidence type="ECO:0000313" key="3">
    <source>
        <dbReference type="Proteomes" id="UP001430953"/>
    </source>
</evidence>
<dbReference type="Proteomes" id="UP001430953">
    <property type="component" value="Unassembled WGS sequence"/>
</dbReference>
<keyword evidence="1" id="KW-0472">Membrane</keyword>
<proteinExistence type="predicted"/>
<evidence type="ECO:0000313" key="2">
    <source>
        <dbReference type="EMBL" id="KAL0129218.1"/>
    </source>
</evidence>
<evidence type="ECO:0000256" key="1">
    <source>
        <dbReference type="SAM" id="Phobius"/>
    </source>
</evidence>
<gene>
    <name evidence="2" type="ORF">PUN28_004122</name>
</gene>
<dbReference type="AlphaFoldDB" id="A0AAW2GPQ4"/>
<sequence length="103" mass="12400">MNDAFPSWRFSLCLPDGMSWQYGYPFILSLSLSFFFSSTSWYSRDGWESIFRMAAVFLVRNIMKKAAMKIVPRTKWLRRYTVLRQITEIHTKYQKLNAISRRR</sequence>